<organism evidence="3 4">
    <name type="scientific">Candidatus Nomurabacteria bacterium RIFCSPHIGHO2_01_FULL_39_10</name>
    <dbReference type="NCBI Taxonomy" id="1801733"/>
    <lineage>
        <taxon>Bacteria</taxon>
        <taxon>Candidatus Nomuraibacteriota</taxon>
    </lineage>
</organism>
<sequence length="84" mass="9465">MGAEDENPFLVRFLLKNGIVKDVRQADIALIVFVVFLILLSIFIFYFFTNTGREGSLTPQENNFLNSPSGKKTPAEYDATLFSN</sequence>
<keyword evidence="2" id="KW-1133">Transmembrane helix</keyword>
<dbReference type="EMBL" id="MFTJ01000038">
    <property type="protein sequence ID" value="OGI64783.1"/>
    <property type="molecule type" value="Genomic_DNA"/>
</dbReference>
<dbReference type="Proteomes" id="UP000178700">
    <property type="component" value="Unassembled WGS sequence"/>
</dbReference>
<accession>A0A1F6V525</accession>
<feature type="region of interest" description="Disordered" evidence="1">
    <location>
        <begin position="61"/>
        <end position="84"/>
    </location>
</feature>
<dbReference type="AlphaFoldDB" id="A0A1F6V525"/>
<keyword evidence="2" id="KW-0812">Transmembrane</keyword>
<evidence type="ECO:0000256" key="2">
    <source>
        <dbReference type="SAM" id="Phobius"/>
    </source>
</evidence>
<feature type="compositionally biased region" description="Polar residues" evidence="1">
    <location>
        <begin position="61"/>
        <end position="70"/>
    </location>
</feature>
<reference evidence="3 4" key="1">
    <citation type="journal article" date="2016" name="Nat. Commun.">
        <title>Thousands of microbial genomes shed light on interconnected biogeochemical processes in an aquifer system.</title>
        <authorList>
            <person name="Anantharaman K."/>
            <person name="Brown C.T."/>
            <person name="Hug L.A."/>
            <person name="Sharon I."/>
            <person name="Castelle C.J."/>
            <person name="Probst A.J."/>
            <person name="Thomas B.C."/>
            <person name="Singh A."/>
            <person name="Wilkins M.J."/>
            <person name="Karaoz U."/>
            <person name="Brodie E.L."/>
            <person name="Williams K.H."/>
            <person name="Hubbard S.S."/>
            <person name="Banfield J.F."/>
        </authorList>
    </citation>
    <scope>NUCLEOTIDE SEQUENCE [LARGE SCALE GENOMIC DNA]</scope>
</reference>
<name>A0A1F6V525_9BACT</name>
<comment type="caution">
    <text evidence="3">The sequence shown here is derived from an EMBL/GenBank/DDBJ whole genome shotgun (WGS) entry which is preliminary data.</text>
</comment>
<protein>
    <submittedName>
        <fullName evidence="3">Uncharacterized protein</fullName>
    </submittedName>
</protein>
<evidence type="ECO:0000313" key="3">
    <source>
        <dbReference type="EMBL" id="OGI64783.1"/>
    </source>
</evidence>
<keyword evidence="2" id="KW-0472">Membrane</keyword>
<feature type="transmembrane region" description="Helical" evidence="2">
    <location>
        <begin position="28"/>
        <end position="48"/>
    </location>
</feature>
<proteinExistence type="predicted"/>
<evidence type="ECO:0000313" key="4">
    <source>
        <dbReference type="Proteomes" id="UP000178700"/>
    </source>
</evidence>
<evidence type="ECO:0000256" key="1">
    <source>
        <dbReference type="SAM" id="MobiDB-lite"/>
    </source>
</evidence>
<gene>
    <name evidence="3" type="ORF">A2642_03730</name>
</gene>